<dbReference type="SUPFAM" id="SSF160240">
    <property type="entry name" value="Cation efflux protein cytoplasmic domain-like"/>
    <property type="match status" value="1"/>
</dbReference>
<dbReference type="GO" id="GO:0008324">
    <property type="term" value="F:monoatomic cation transmembrane transporter activity"/>
    <property type="evidence" value="ECO:0007669"/>
    <property type="project" value="InterPro"/>
</dbReference>
<dbReference type="SUPFAM" id="SSF161111">
    <property type="entry name" value="Cation efflux protein transmembrane domain-like"/>
    <property type="match status" value="1"/>
</dbReference>
<dbReference type="Proteomes" id="UP000807785">
    <property type="component" value="Unassembled WGS sequence"/>
</dbReference>
<dbReference type="EMBL" id="JADJEV010000004">
    <property type="protein sequence ID" value="MBK6973941.1"/>
    <property type="molecule type" value="Genomic_DNA"/>
</dbReference>
<reference evidence="10" key="1">
    <citation type="submission" date="2020-10" db="EMBL/GenBank/DDBJ databases">
        <title>Connecting structure to function with the recovery of over 1000 high-quality activated sludge metagenome-assembled genomes encoding full-length rRNA genes using long-read sequencing.</title>
        <authorList>
            <person name="Singleton C.M."/>
            <person name="Petriglieri F."/>
            <person name="Kristensen J.M."/>
            <person name="Kirkegaard R.H."/>
            <person name="Michaelsen T.Y."/>
            <person name="Andersen M.H."/>
            <person name="Karst S.M."/>
            <person name="Dueholm M.S."/>
            <person name="Nielsen P.H."/>
            <person name="Albertsen M."/>
        </authorList>
    </citation>
    <scope>NUCLEOTIDE SEQUENCE</scope>
    <source>
        <strain evidence="10">Bjer_18-Q3-R1-45_BAT3C.347</strain>
    </source>
</reference>
<dbReference type="FunFam" id="1.20.1510.10:FF:000006">
    <property type="entry name" value="Divalent cation efflux transporter"/>
    <property type="match status" value="1"/>
</dbReference>
<dbReference type="InterPro" id="IPR050291">
    <property type="entry name" value="CDF_Transporter"/>
</dbReference>
<evidence type="ECO:0000256" key="1">
    <source>
        <dbReference type="ARBA" id="ARBA00004141"/>
    </source>
</evidence>
<dbReference type="Gene3D" id="1.20.1510.10">
    <property type="entry name" value="Cation efflux protein transmembrane domain"/>
    <property type="match status" value="1"/>
</dbReference>
<name>A0A9D7E528_9PROT</name>
<evidence type="ECO:0000256" key="3">
    <source>
        <dbReference type="ARBA" id="ARBA00022448"/>
    </source>
</evidence>
<dbReference type="InterPro" id="IPR027470">
    <property type="entry name" value="Cation_efflux_CTD"/>
</dbReference>
<keyword evidence="4 7" id="KW-0812">Transmembrane</keyword>
<gene>
    <name evidence="10" type="ORF">IPH26_13760</name>
</gene>
<evidence type="ECO:0000259" key="8">
    <source>
        <dbReference type="Pfam" id="PF01545"/>
    </source>
</evidence>
<keyword evidence="6 7" id="KW-0472">Membrane</keyword>
<protein>
    <submittedName>
        <fullName evidence="10">Cation transporter</fullName>
    </submittedName>
</protein>
<proteinExistence type="inferred from homology"/>
<feature type="transmembrane region" description="Helical" evidence="7">
    <location>
        <begin position="126"/>
        <end position="148"/>
    </location>
</feature>
<feature type="transmembrane region" description="Helical" evidence="7">
    <location>
        <begin position="92"/>
        <end position="114"/>
    </location>
</feature>
<feature type="transmembrane region" description="Helical" evidence="7">
    <location>
        <begin position="24"/>
        <end position="45"/>
    </location>
</feature>
<dbReference type="InterPro" id="IPR036837">
    <property type="entry name" value="Cation_efflux_CTD_sf"/>
</dbReference>
<keyword evidence="5 7" id="KW-1133">Transmembrane helix</keyword>
<organism evidence="10 11">
    <name type="scientific">Candidatus Methylophosphatis roskildensis</name>
    <dbReference type="NCBI Taxonomy" id="2899263"/>
    <lineage>
        <taxon>Bacteria</taxon>
        <taxon>Pseudomonadati</taxon>
        <taxon>Pseudomonadota</taxon>
        <taxon>Betaproteobacteria</taxon>
        <taxon>Nitrosomonadales</taxon>
        <taxon>Sterolibacteriaceae</taxon>
        <taxon>Candidatus Methylophosphatis</taxon>
    </lineage>
</organism>
<dbReference type="Pfam" id="PF16916">
    <property type="entry name" value="ZT_dimer"/>
    <property type="match status" value="1"/>
</dbReference>
<dbReference type="InterPro" id="IPR058533">
    <property type="entry name" value="Cation_efflux_TM"/>
</dbReference>
<dbReference type="PANTHER" id="PTHR43840:SF15">
    <property type="entry name" value="MITOCHONDRIAL METAL TRANSPORTER 1-RELATED"/>
    <property type="match status" value="1"/>
</dbReference>
<feature type="domain" description="Cation efflux protein cytoplasmic" evidence="9">
    <location>
        <begin position="225"/>
        <end position="301"/>
    </location>
</feature>
<feature type="transmembrane region" description="Helical" evidence="7">
    <location>
        <begin position="169"/>
        <end position="188"/>
    </location>
</feature>
<evidence type="ECO:0000256" key="7">
    <source>
        <dbReference type="SAM" id="Phobius"/>
    </source>
</evidence>
<dbReference type="AlphaFoldDB" id="A0A9D7E528"/>
<evidence type="ECO:0000259" key="9">
    <source>
        <dbReference type="Pfam" id="PF16916"/>
    </source>
</evidence>
<comment type="similarity">
    <text evidence="2">Belongs to the cation diffusion facilitator (CDF) transporter (TC 2.A.4) family.</text>
</comment>
<dbReference type="InterPro" id="IPR027469">
    <property type="entry name" value="Cation_efflux_TMD_sf"/>
</dbReference>
<dbReference type="Pfam" id="PF01545">
    <property type="entry name" value="Cation_efflux"/>
    <property type="match status" value="1"/>
</dbReference>
<dbReference type="PANTHER" id="PTHR43840">
    <property type="entry name" value="MITOCHONDRIAL METAL TRANSPORTER 1-RELATED"/>
    <property type="match status" value="1"/>
</dbReference>
<dbReference type="GO" id="GO:0016020">
    <property type="term" value="C:membrane"/>
    <property type="evidence" value="ECO:0007669"/>
    <property type="project" value="UniProtKB-SubCell"/>
</dbReference>
<evidence type="ECO:0000256" key="4">
    <source>
        <dbReference type="ARBA" id="ARBA00022692"/>
    </source>
</evidence>
<dbReference type="NCBIfam" id="TIGR01297">
    <property type="entry name" value="CDF"/>
    <property type="match status" value="1"/>
</dbReference>
<feature type="domain" description="Cation efflux protein transmembrane" evidence="8">
    <location>
        <begin position="26"/>
        <end position="219"/>
    </location>
</feature>
<evidence type="ECO:0000256" key="5">
    <source>
        <dbReference type="ARBA" id="ARBA00022989"/>
    </source>
</evidence>
<evidence type="ECO:0000313" key="10">
    <source>
        <dbReference type="EMBL" id="MBK6973941.1"/>
    </source>
</evidence>
<evidence type="ECO:0000256" key="2">
    <source>
        <dbReference type="ARBA" id="ARBA00008114"/>
    </source>
</evidence>
<dbReference type="Gene3D" id="3.30.70.1350">
    <property type="entry name" value="Cation efflux protein, cytoplasmic domain"/>
    <property type="match status" value="1"/>
</dbReference>
<sequence length="393" mass="41758">MAQNLSGDSARISDQTRFAVAQRATWVSAGVNVLLTIAQLAVGWLAHSQSLIAHGLHSFSDLLSDFLVLFANRQGSHPADDAHPYGHGRMETAATLLLGGSLAGIGAGILWNAGLRLQDVAHLPSIALPALWVAIFTVVAKEGLYRYLVDIARRLRSRLLVANALHTRADAASALVVVAGVGGALAGWPWLDLLAAAIMGFMVLHLGVKLGWEALQELIDTGLAAEEVASIRRCLGTTPGVVDLHELRTRRMAHRALVDAHVRVDPRISVSEGHRIAEQARARVLRAHPDVLDVLVHVDPEDDSTPAGRASTGLPDRAILEAEIARLLGPGLRQCAPPTLHYLGSHVDAEVFLAIDQIGDADACAALERRIGKAVEGHPVLGAISIQGRVAPK</sequence>
<evidence type="ECO:0000313" key="11">
    <source>
        <dbReference type="Proteomes" id="UP000807785"/>
    </source>
</evidence>
<comment type="subcellular location">
    <subcellularLocation>
        <location evidence="1">Membrane</location>
        <topology evidence="1">Multi-pass membrane protein</topology>
    </subcellularLocation>
</comment>
<evidence type="ECO:0000256" key="6">
    <source>
        <dbReference type="ARBA" id="ARBA00023136"/>
    </source>
</evidence>
<dbReference type="InterPro" id="IPR002524">
    <property type="entry name" value="Cation_efflux"/>
</dbReference>
<comment type="caution">
    <text evidence="10">The sequence shown here is derived from an EMBL/GenBank/DDBJ whole genome shotgun (WGS) entry which is preliminary data.</text>
</comment>
<accession>A0A9D7E528</accession>
<keyword evidence="3" id="KW-0813">Transport</keyword>